<protein>
    <submittedName>
        <fullName evidence="4">TIGR01777 family protein</fullName>
    </submittedName>
</protein>
<dbReference type="Pfam" id="PF08338">
    <property type="entry name" value="DUF1731"/>
    <property type="match status" value="1"/>
</dbReference>
<evidence type="ECO:0000313" key="4">
    <source>
        <dbReference type="EMBL" id="AYC30235.1"/>
    </source>
</evidence>
<dbReference type="InterPro" id="IPR010099">
    <property type="entry name" value="SDR39U1"/>
</dbReference>
<feature type="domain" description="NAD-dependent epimerase/dehydratase" evidence="2">
    <location>
        <begin position="3"/>
        <end position="216"/>
    </location>
</feature>
<organism evidence="4 5">
    <name type="scientific">Paenisporosarcina cavernae</name>
    <dbReference type="NCBI Taxonomy" id="2320858"/>
    <lineage>
        <taxon>Bacteria</taxon>
        <taxon>Bacillati</taxon>
        <taxon>Bacillota</taxon>
        <taxon>Bacilli</taxon>
        <taxon>Bacillales</taxon>
        <taxon>Caryophanaceae</taxon>
        <taxon>Paenisporosarcina</taxon>
    </lineage>
</organism>
<feature type="domain" description="DUF1731" evidence="3">
    <location>
        <begin position="251"/>
        <end position="297"/>
    </location>
</feature>
<dbReference type="KEGG" id="paek:D3873_10365"/>
<reference evidence="5" key="1">
    <citation type="submission" date="2018-09" db="EMBL/GenBank/DDBJ databases">
        <authorList>
            <person name="Zhu H."/>
        </authorList>
    </citation>
    <scope>NUCLEOTIDE SEQUENCE [LARGE SCALE GENOMIC DNA]</scope>
    <source>
        <strain evidence="5">K2R23-3</strain>
    </source>
</reference>
<dbReference type="InterPro" id="IPR036291">
    <property type="entry name" value="NAD(P)-bd_dom_sf"/>
</dbReference>
<accession>A0A385YTM3</accession>
<dbReference type="Gene3D" id="3.40.50.720">
    <property type="entry name" value="NAD(P)-binding Rossmann-like Domain"/>
    <property type="match status" value="1"/>
</dbReference>
<evidence type="ECO:0000259" key="3">
    <source>
        <dbReference type="Pfam" id="PF08338"/>
    </source>
</evidence>
<dbReference type="OrthoDB" id="9801773at2"/>
<dbReference type="EMBL" id="CP032418">
    <property type="protein sequence ID" value="AYC30235.1"/>
    <property type="molecule type" value="Genomic_DNA"/>
</dbReference>
<evidence type="ECO:0000313" key="5">
    <source>
        <dbReference type="Proteomes" id="UP000265725"/>
    </source>
</evidence>
<dbReference type="RefSeq" id="WP_119883952.1">
    <property type="nucleotide sequence ID" value="NZ_CP032418.1"/>
</dbReference>
<dbReference type="Proteomes" id="UP000265725">
    <property type="component" value="Chromosome"/>
</dbReference>
<comment type="similarity">
    <text evidence="1">Belongs to the NAD(P)-dependent epimerase/dehydratase family. SDR39U1 subfamily.</text>
</comment>
<dbReference type="NCBIfam" id="TIGR01777">
    <property type="entry name" value="yfcH"/>
    <property type="match status" value="1"/>
</dbReference>
<dbReference type="PANTHER" id="PTHR11092">
    <property type="entry name" value="SUGAR NUCLEOTIDE EPIMERASE RELATED"/>
    <property type="match status" value="1"/>
</dbReference>
<dbReference type="SUPFAM" id="SSF51735">
    <property type="entry name" value="NAD(P)-binding Rossmann-fold domains"/>
    <property type="match status" value="1"/>
</dbReference>
<dbReference type="Pfam" id="PF01370">
    <property type="entry name" value="Epimerase"/>
    <property type="match status" value="1"/>
</dbReference>
<evidence type="ECO:0000256" key="1">
    <source>
        <dbReference type="ARBA" id="ARBA00009353"/>
    </source>
</evidence>
<dbReference type="InterPro" id="IPR001509">
    <property type="entry name" value="Epimerase_deHydtase"/>
</dbReference>
<dbReference type="InterPro" id="IPR013549">
    <property type="entry name" value="DUF1731"/>
</dbReference>
<name>A0A385YTM3_9BACL</name>
<dbReference type="PANTHER" id="PTHR11092:SF0">
    <property type="entry name" value="EPIMERASE FAMILY PROTEIN SDR39U1"/>
    <property type="match status" value="1"/>
</dbReference>
<dbReference type="CDD" id="cd05242">
    <property type="entry name" value="SDR_a8"/>
    <property type="match status" value="1"/>
</dbReference>
<dbReference type="AlphaFoldDB" id="A0A385YTM3"/>
<proteinExistence type="inferred from homology"/>
<gene>
    <name evidence="4" type="ORF">D3873_10365</name>
</gene>
<evidence type="ECO:0000259" key="2">
    <source>
        <dbReference type="Pfam" id="PF01370"/>
    </source>
</evidence>
<keyword evidence="5" id="KW-1185">Reference proteome</keyword>
<sequence length="299" mass="32887">MHVVITGGSGFVGQELTRLLESKGHTVTILTRKNSSQNGMTKKVQWLANGAKPEIELHNVDAVVNLAGTSINDGRWTEEHKEKIYESRMEATDELLRIVGELEQKPNVWINASAIGIYPASTTAIYTENSIERGTDFLAKTVIDWEQKAEHAEKFGTRVASGRFGIILGKDEGALPLMATPYKMGVGGKIGSGDQWLSWVHVHDVARAIVFAMENEHLHGPFNVVAPDAKQNNAFGKILGAVLNRPHWFPVPSFILKAVLGDKSALVLEGQHVKPEKLESLGFQFQYPTLTNALHAIYS</sequence>